<evidence type="ECO:0000313" key="3">
    <source>
        <dbReference type="Proteomes" id="UP000078237"/>
    </source>
</evidence>
<reference evidence="2 3" key="1">
    <citation type="journal article" date="2016" name="Genome Announc.">
        <title>Genome Sequence of Madurella mycetomatis mm55, Isolated from a Human Mycetoma Case in Sudan.</title>
        <authorList>
            <person name="Smit S."/>
            <person name="Derks M.F."/>
            <person name="Bervoets S."/>
            <person name="Fahal A."/>
            <person name="van Leeuwen W."/>
            <person name="van Belkum A."/>
            <person name="van de Sande W.W."/>
        </authorList>
    </citation>
    <scope>NUCLEOTIDE SEQUENCE [LARGE SCALE GENOMIC DNA]</scope>
    <source>
        <strain evidence="3">mm55</strain>
    </source>
</reference>
<dbReference type="EMBL" id="LCTW02000050">
    <property type="protein sequence ID" value="KXX80812.1"/>
    <property type="molecule type" value="Genomic_DNA"/>
</dbReference>
<evidence type="ECO:0000313" key="2">
    <source>
        <dbReference type="EMBL" id="KXX80812.1"/>
    </source>
</evidence>
<evidence type="ECO:0000256" key="1">
    <source>
        <dbReference type="SAM" id="MobiDB-lite"/>
    </source>
</evidence>
<sequence length="356" mass="38201">MDNGNVEKLSTPRSMCTSGTIPKPALRISTGVPSRSVPGGGRFILKEPSLTEFLALSDDDVVGDRLAPGAQPATSEASIYSPLPNPPSAIQPARITDGHSLLTPFPPLASHTTAAAAFEATRIAVKFKFDLIYVVNLWPAHLSRSQCKSSPRWSPRSTPTQAAIPSKFSFHVSDTSAGGDRLFGSRNSPLSDGTSRCGMTGRLLAAYGLPSIVCPFQISAPVHQKVLRTQGWLEYRNENTGPGAMDEFARGYSCSFYAGYSPDKRRCDISNPGSGKQEQRRCQTGNAASAAANRGIIFAAYRLPREDGTDISSSVAELATLHKEAEFLVDMLIDVRKAERKRRATPAISAASKRCG</sequence>
<feature type="region of interest" description="Disordered" evidence="1">
    <location>
        <begin position="1"/>
        <end position="22"/>
    </location>
</feature>
<proteinExistence type="predicted"/>
<gene>
    <name evidence="2" type="ORF">MMYC01_202952</name>
</gene>
<feature type="region of interest" description="Disordered" evidence="1">
    <location>
        <begin position="67"/>
        <end position="87"/>
    </location>
</feature>
<comment type="caution">
    <text evidence="2">The sequence shown here is derived from an EMBL/GenBank/DDBJ whole genome shotgun (WGS) entry which is preliminary data.</text>
</comment>
<protein>
    <submittedName>
        <fullName evidence="2">Uncharacterized protein</fullName>
    </submittedName>
</protein>
<feature type="compositionally biased region" description="Polar residues" evidence="1">
    <location>
        <begin position="11"/>
        <end position="20"/>
    </location>
</feature>
<dbReference type="OrthoDB" id="5244801at2759"/>
<dbReference type="Proteomes" id="UP000078237">
    <property type="component" value="Unassembled WGS sequence"/>
</dbReference>
<keyword evidence="3" id="KW-1185">Reference proteome</keyword>
<accession>A0A175WB98</accession>
<name>A0A175WB98_9PEZI</name>
<dbReference type="AlphaFoldDB" id="A0A175WB98"/>
<dbReference type="VEuPathDB" id="FungiDB:MMYC01_202952"/>
<organism evidence="2 3">
    <name type="scientific">Madurella mycetomatis</name>
    <dbReference type="NCBI Taxonomy" id="100816"/>
    <lineage>
        <taxon>Eukaryota</taxon>
        <taxon>Fungi</taxon>
        <taxon>Dikarya</taxon>
        <taxon>Ascomycota</taxon>
        <taxon>Pezizomycotina</taxon>
        <taxon>Sordariomycetes</taxon>
        <taxon>Sordariomycetidae</taxon>
        <taxon>Sordariales</taxon>
        <taxon>Sordariales incertae sedis</taxon>
        <taxon>Madurella</taxon>
    </lineage>
</organism>